<dbReference type="Proteomes" id="UP001553161">
    <property type="component" value="Unassembled WGS sequence"/>
</dbReference>
<dbReference type="EC" id="1.-.-.-" evidence="2"/>
<dbReference type="PANTHER" id="PTHR42685">
    <property type="entry name" value="GERANYLGERANYL DIPHOSPHATE REDUCTASE"/>
    <property type="match status" value="1"/>
</dbReference>
<dbReference type="Pfam" id="PF01494">
    <property type="entry name" value="FAD_binding_3"/>
    <property type="match status" value="1"/>
</dbReference>
<evidence type="ECO:0000259" key="1">
    <source>
        <dbReference type="Pfam" id="PF01494"/>
    </source>
</evidence>
<dbReference type="EMBL" id="JBFBVU010000035">
    <property type="protein sequence ID" value="MEV8468662.1"/>
    <property type="molecule type" value="Genomic_DNA"/>
</dbReference>
<comment type="caution">
    <text evidence="2">The sequence shown here is derived from an EMBL/GenBank/DDBJ whole genome shotgun (WGS) entry which is preliminary data.</text>
</comment>
<organism evidence="2 3">
    <name type="scientific">Meridianimarinicoccus marinus</name>
    <dbReference type="NCBI Taxonomy" id="3231483"/>
    <lineage>
        <taxon>Bacteria</taxon>
        <taxon>Pseudomonadati</taxon>
        <taxon>Pseudomonadota</taxon>
        <taxon>Alphaproteobacteria</taxon>
        <taxon>Rhodobacterales</taxon>
        <taxon>Paracoccaceae</taxon>
        <taxon>Meridianimarinicoccus</taxon>
    </lineage>
</organism>
<dbReference type="Gene3D" id="3.50.50.60">
    <property type="entry name" value="FAD/NAD(P)-binding domain"/>
    <property type="match status" value="1"/>
</dbReference>
<evidence type="ECO:0000313" key="2">
    <source>
        <dbReference type="EMBL" id="MEV8468662.1"/>
    </source>
</evidence>
<sequence length="390" mass="42209">MTHLSNAAHYDALIVGARCAGAATAMLLARAGAKVLVVDRDPAGSDTMSTHALMRGAVEQLDRWGLLDRLIVAGTPRVGWTTFHYGPESYPVEIRPSGGIDGLIAPRRSLLDGELVTAARAAGAEVRHRTSLVGLVHDATGRVRGARLSPARGSEYEITADLVIGADGRRSTLARHVKARTLIETPNRSGCVYAYFDGIRDRGYQWFYDTRATAGAIPTNAGLHCVFAAVPDGVFRAARRGVDPKALLLTLAGKANAELARELAEAKMRERPILFSGANGHLRQSHGPGWALVGDAGYFKDPVSAHGISDALRDAEILSREVLGAEPDALATYQATRDALSHDLFRTTDRMASYDWSLRGMQRLHMQLKDAMKAELTWMREYFEPVATAA</sequence>
<keyword evidence="3" id="KW-1185">Reference proteome</keyword>
<evidence type="ECO:0000313" key="3">
    <source>
        <dbReference type="Proteomes" id="UP001553161"/>
    </source>
</evidence>
<dbReference type="RefSeq" id="WP_366194623.1">
    <property type="nucleotide sequence ID" value="NZ_JBFBVU010000035.1"/>
</dbReference>
<protein>
    <submittedName>
        <fullName evidence="2">NAD(P)/FAD-dependent oxidoreductase</fullName>
        <ecNumber evidence="2">1.-.-.-</ecNumber>
    </submittedName>
</protein>
<dbReference type="GO" id="GO:0016491">
    <property type="term" value="F:oxidoreductase activity"/>
    <property type="evidence" value="ECO:0007669"/>
    <property type="project" value="UniProtKB-KW"/>
</dbReference>
<dbReference type="SUPFAM" id="SSF51905">
    <property type="entry name" value="FAD/NAD(P)-binding domain"/>
    <property type="match status" value="1"/>
</dbReference>
<reference evidence="2 3" key="1">
    <citation type="submission" date="2024-07" db="EMBL/GenBank/DDBJ databases">
        <authorList>
            <person name="Kang M."/>
        </authorList>
    </citation>
    <scope>NUCLEOTIDE SEQUENCE [LARGE SCALE GENOMIC DNA]</scope>
    <source>
        <strain evidence="2 3">DFM31</strain>
    </source>
</reference>
<feature type="domain" description="FAD-binding" evidence="1">
    <location>
        <begin position="10"/>
        <end position="345"/>
    </location>
</feature>
<keyword evidence="2" id="KW-0560">Oxidoreductase</keyword>
<proteinExistence type="predicted"/>
<dbReference type="InterPro" id="IPR036188">
    <property type="entry name" value="FAD/NAD-bd_sf"/>
</dbReference>
<name>A0ABV3LCB2_9RHOB</name>
<dbReference type="InterPro" id="IPR050407">
    <property type="entry name" value="Geranylgeranyl_reductase"/>
</dbReference>
<accession>A0ABV3LCB2</accession>
<dbReference type="PRINTS" id="PR00420">
    <property type="entry name" value="RNGMNOXGNASE"/>
</dbReference>
<dbReference type="PANTHER" id="PTHR42685:SF22">
    <property type="entry name" value="CONDITIONED MEDIUM FACTOR RECEPTOR 1"/>
    <property type="match status" value="1"/>
</dbReference>
<gene>
    <name evidence="2" type="ORF">AB0T83_18000</name>
</gene>
<dbReference type="InterPro" id="IPR002938">
    <property type="entry name" value="FAD-bd"/>
</dbReference>